<proteinExistence type="predicted"/>
<name>D2YCY2_VIBMI</name>
<reference evidence="1 2" key="1">
    <citation type="journal article" date="2009" name="BMC Evol. Biol.">
        <title>Genomic taxonomy of Vibrios.</title>
        <authorList>
            <person name="Thompson C.C."/>
            <person name="Vicente A.C."/>
            <person name="Souza R.C."/>
            <person name="Vasconcelos A.T."/>
            <person name="Vesth T."/>
            <person name="Alves N.Jr."/>
            <person name="Ussery D.W."/>
            <person name="Iida T."/>
            <person name="Thompson F.L."/>
        </authorList>
    </citation>
    <scope>NUCLEOTIDE SEQUENCE [LARGE SCALE GENOMIC DNA]</scope>
    <source>
        <strain evidence="1 2">VM603</strain>
    </source>
</reference>
<organism evidence="1 2">
    <name type="scientific">Vibrio mimicus VM603</name>
    <dbReference type="NCBI Taxonomy" id="671074"/>
    <lineage>
        <taxon>Bacteria</taxon>
        <taxon>Pseudomonadati</taxon>
        <taxon>Pseudomonadota</taxon>
        <taxon>Gammaproteobacteria</taxon>
        <taxon>Vibrionales</taxon>
        <taxon>Vibrionaceae</taxon>
        <taxon>Vibrio</taxon>
    </lineage>
</organism>
<comment type="caution">
    <text evidence="1">The sequence shown here is derived from an EMBL/GenBank/DDBJ whole genome shotgun (WGS) entry which is preliminary data.</text>
</comment>
<protein>
    <recommendedName>
        <fullName evidence="3">DUF3541 domain-containing protein</fullName>
    </recommendedName>
</protein>
<evidence type="ECO:0008006" key="3">
    <source>
        <dbReference type="Google" id="ProtNLM"/>
    </source>
</evidence>
<evidence type="ECO:0000313" key="1">
    <source>
        <dbReference type="EMBL" id="EEW07370.1"/>
    </source>
</evidence>
<gene>
    <name evidence="1" type="ORF">VMB_13790</name>
</gene>
<sequence length="447" mass="50909">MLLKISWERSQALGYIDTPLTVISHPDCACALEFHGLKNEQIRRGTVTMHKKTMVIWSGLIAALTLPTFYSNAQTEAWHHQPQAKNSAISSIGNIDRNGPPALNTVAPTSFSTTADLIRQTYETQLFTLPAFKEGHYGLRMYRQTLDDKYAAAIGSDLARVASRLNYFAAEVNTPEQIQRYAQKRLKSYQQAEDERTQRRFVATQNMPEYLYLGIDLLGSMARANEYGLKHKEDEKLRQVLRRYDFTPYATDTGMIEAWAAQLANQVYWLRQLGEQDVVEPFIQAFKQTYPDQHDAELNAQQYGNKLYGMTHIIFADSGYYQHLVSEKQHQWIYDYFRANIETILQRAKPDIVAEVGISFLLAGLEDDPVVLKTRQFIQAAVDKEQGMIPSTSGDFDLALGEHRNVLAIMLLDWRSVNNAPTSSQQPEIFTGLPYGLVKQKVDKTVH</sequence>
<dbReference type="InterPro" id="IPR021928">
    <property type="entry name" value="DUF3541"/>
</dbReference>
<dbReference type="AlphaFoldDB" id="D2YCY2"/>
<evidence type="ECO:0000313" key="2">
    <source>
        <dbReference type="Proteomes" id="UP000004827"/>
    </source>
</evidence>
<accession>D2YCY2</accession>
<dbReference type="EMBL" id="ACYU01000051">
    <property type="protein sequence ID" value="EEW07370.1"/>
    <property type="molecule type" value="Genomic_DNA"/>
</dbReference>
<dbReference type="Pfam" id="PF12060">
    <property type="entry name" value="DUF3541"/>
    <property type="match status" value="1"/>
</dbReference>
<dbReference type="Proteomes" id="UP000004827">
    <property type="component" value="Unassembled WGS sequence"/>
</dbReference>